<evidence type="ECO:0000313" key="7">
    <source>
        <dbReference type="Proteomes" id="UP000541109"/>
    </source>
</evidence>
<dbReference type="Gene3D" id="1.10.10.10">
    <property type="entry name" value="Winged helix-like DNA-binding domain superfamily/Winged helix DNA-binding domain"/>
    <property type="match status" value="1"/>
</dbReference>
<evidence type="ECO:0000256" key="2">
    <source>
        <dbReference type="ARBA" id="ARBA00023015"/>
    </source>
</evidence>
<evidence type="ECO:0000256" key="3">
    <source>
        <dbReference type="ARBA" id="ARBA00023125"/>
    </source>
</evidence>
<keyword evidence="4" id="KW-0804">Transcription</keyword>
<keyword evidence="2" id="KW-0805">Transcription regulation</keyword>
<dbReference type="PRINTS" id="PR00039">
    <property type="entry name" value="HTHLYSR"/>
</dbReference>
<protein>
    <submittedName>
        <fullName evidence="6">Transcriptional regulator GcvA</fullName>
    </submittedName>
</protein>
<dbReference type="Pfam" id="PF00126">
    <property type="entry name" value="HTH_1"/>
    <property type="match status" value="1"/>
</dbReference>
<dbReference type="PANTHER" id="PTHR30537">
    <property type="entry name" value="HTH-TYPE TRANSCRIPTIONAL REGULATOR"/>
    <property type="match status" value="1"/>
</dbReference>
<organism evidence="6 7">
    <name type="scientific">Stappia albiluteola</name>
    <dbReference type="NCBI Taxonomy" id="2758565"/>
    <lineage>
        <taxon>Bacteria</taxon>
        <taxon>Pseudomonadati</taxon>
        <taxon>Pseudomonadota</taxon>
        <taxon>Alphaproteobacteria</taxon>
        <taxon>Hyphomicrobiales</taxon>
        <taxon>Stappiaceae</taxon>
        <taxon>Stappia</taxon>
    </lineage>
</organism>
<name>A0A839AIX4_9HYPH</name>
<comment type="similarity">
    <text evidence="1">Belongs to the LysR transcriptional regulatory family.</text>
</comment>
<dbReference type="SUPFAM" id="SSF46785">
    <property type="entry name" value="Winged helix' DNA-binding domain"/>
    <property type="match status" value="1"/>
</dbReference>
<evidence type="ECO:0000259" key="5">
    <source>
        <dbReference type="PROSITE" id="PS50931"/>
    </source>
</evidence>
<dbReference type="NCBIfam" id="NF008352">
    <property type="entry name" value="PRK11139.1"/>
    <property type="match status" value="1"/>
</dbReference>
<dbReference type="Pfam" id="PF03466">
    <property type="entry name" value="LysR_substrate"/>
    <property type="match status" value="1"/>
</dbReference>
<dbReference type="GO" id="GO:0043565">
    <property type="term" value="F:sequence-specific DNA binding"/>
    <property type="evidence" value="ECO:0007669"/>
    <property type="project" value="TreeGrafter"/>
</dbReference>
<dbReference type="InterPro" id="IPR058163">
    <property type="entry name" value="LysR-type_TF_proteobact-type"/>
</dbReference>
<dbReference type="SUPFAM" id="SSF53850">
    <property type="entry name" value="Periplasmic binding protein-like II"/>
    <property type="match status" value="1"/>
</dbReference>
<sequence length="296" mass="32644">MRHRLPPLAAIRVFEAAARHLSFTRAGEELGMTQAAVSYQIKLLEERFGAPLFIRRPRQVTLTESGHRLAPAVSEAFETLATAFDDARGAVEGVLSISSIPTFAAQWLAQRIGSFQIAHPHLAVRLYADPTTADLSRQEIDVGIRSGHGNWPGIVAHKLIDVRFTPMISPDLLKDGDGFSKPEDLLKFRILSPGDPWWKVWFAAAGVSSVSLEGLQETKFGAQSLEAAAALAGNGIAILTPAFYQTDITLGRLIQPFDLVCEDGRGYWLVYAESRRNVPKIRAFREWLLNEIADLT</sequence>
<dbReference type="EMBL" id="JACFXV010000065">
    <property type="protein sequence ID" value="MBA5779095.1"/>
    <property type="molecule type" value="Genomic_DNA"/>
</dbReference>
<comment type="caution">
    <text evidence="6">The sequence shown here is derived from an EMBL/GenBank/DDBJ whole genome shotgun (WGS) entry which is preliminary data.</text>
</comment>
<dbReference type="Gene3D" id="3.40.190.10">
    <property type="entry name" value="Periplasmic binding protein-like II"/>
    <property type="match status" value="2"/>
</dbReference>
<dbReference type="GO" id="GO:0003700">
    <property type="term" value="F:DNA-binding transcription factor activity"/>
    <property type="evidence" value="ECO:0007669"/>
    <property type="project" value="InterPro"/>
</dbReference>
<accession>A0A839AIX4</accession>
<dbReference type="InterPro" id="IPR005119">
    <property type="entry name" value="LysR_subst-bd"/>
</dbReference>
<dbReference type="Proteomes" id="UP000541109">
    <property type="component" value="Unassembled WGS sequence"/>
</dbReference>
<dbReference type="PROSITE" id="PS50931">
    <property type="entry name" value="HTH_LYSR"/>
    <property type="match status" value="1"/>
</dbReference>
<dbReference type="PANTHER" id="PTHR30537:SF74">
    <property type="entry name" value="HTH-TYPE TRANSCRIPTIONAL REGULATOR TRPI"/>
    <property type="match status" value="1"/>
</dbReference>
<dbReference type="CDD" id="cd08432">
    <property type="entry name" value="PBP2_GcdR_TrpI_HvrB_AmpR_like"/>
    <property type="match status" value="1"/>
</dbReference>
<dbReference type="RefSeq" id="WP_182167921.1">
    <property type="nucleotide sequence ID" value="NZ_JACFXV010000065.1"/>
</dbReference>
<dbReference type="InterPro" id="IPR000847">
    <property type="entry name" value="LysR_HTH_N"/>
</dbReference>
<keyword evidence="7" id="KW-1185">Reference proteome</keyword>
<reference evidence="6 7" key="1">
    <citation type="submission" date="2020-07" db="EMBL/GenBank/DDBJ databases">
        <title>Stappia sp., F7233, whole genome shotgun sequencing project.</title>
        <authorList>
            <person name="Jiang S."/>
            <person name="Liu Z.W."/>
            <person name="Du Z.J."/>
        </authorList>
    </citation>
    <scope>NUCLEOTIDE SEQUENCE [LARGE SCALE GENOMIC DNA]</scope>
    <source>
        <strain evidence="6 7">F7233</strain>
    </source>
</reference>
<dbReference type="AlphaFoldDB" id="A0A839AIX4"/>
<keyword evidence="3" id="KW-0238">DNA-binding</keyword>
<proteinExistence type="inferred from homology"/>
<dbReference type="InterPro" id="IPR036390">
    <property type="entry name" value="WH_DNA-bd_sf"/>
</dbReference>
<feature type="domain" description="HTH lysR-type" evidence="5">
    <location>
        <begin position="6"/>
        <end position="63"/>
    </location>
</feature>
<dbReference type="GO" id="GO:0006351">
    <property type="term" value="P:DNA-templated transcription"/>
    <property type="evidence" value="ECO:0007669"/>
    <property type="project" value="TreeGrafter"/>
</dbReference>
<evidence type="ECO:0000313" key="6">
    <source>
        <dbReference type="EMBL" id="MBA5779095.1"/>
    </source>
</evidence>
<evidence type="ECO:0000256" key="4">
    <source>
        <dbReference type="ARBA" id="ARBA00023163"/>
    </source>
</evidence>
<evidence type="ECO:0000256" key="1">
    <source>
        <dbReference type="ARBA" id="ARBA00009437"/>
    </source>
</evidence>
<dbReference type="FunFam" id="1.10.10.10:FF:000038">
    <property type="entry name" value="Glycine cleavage system transcriptional activator"/>
    <property type="match status" value="1"/>
</dbReference>
<gene>
    <name evidence="6" type="primary">gcvA</name>
    <name evidence="6" type="ORF">H2509_18350</name>
</gene>
<dbReference type="InterPro" id="IPR036388">
    <property type="entry name" value="WH-like_DNA-bd_sf"/>
</dbReference>